<evidence type="ECO:0008006" key="3">
    <source>
        <dbReference type="Google" id="ProtNLM"/>
    </source>
</evidence>
<sequence length="202" mass="22709">MNRTISIKSIATCSFLWLLSQPLLITPLRAQDSIRRVTRPVVIKTNLTGPFSGLVEIPVMLRRSIQISVQGVRLGLFDRSRFFSLTADYCFYIKKTASTVRRPAPRGFYVGPYLKYRTVKEEKIGIFASTPNRITTYSMFGGGAVTGAQFINRWGLTIDAFLGVGYFPIIDSQVTLNTYSTEPKPQDYQLDIRPGICIGFAF</sequence>
<keyword evidence="2" id="KW-1185">Reference proteome</keyword>
<organism evidence="1 2">
    <name type="scientific">Spirosoma validum</name>
    <dbReference type="NCBI Taxonomy" id="2771355"/>
    <lineage>
        <taxon>Bacteria</taxon>
        <taxon>Pseudomonadati</taxon>
        <taxon>Bacteroidota</taxon>
        <taxon>Cytophagia</taxon>
        <taxon>Cytophagales</taxon>
        <taxon>Cytophagaceae</taxon>
        <taxon>Spirosoma</taxon>
    </lineage>
</organism>
<name>A0A927GCD0_9BACT</name>
<protein>
    <recommendedName>
        <fullName evidence="3">DUF3575 domain-containing protein</fullName>
    </recommendedName>
</protein>
<accession>A0A927GCD0</accession>
<dbReference type="EMBL" id="JACXAA010000002">
    <property type="protein sequence ID" value="MBD2752336.1"/>
    <property type="molecule type" value="Genomic_DNA"/>
</dbReference>
<evidence type="ECO:0000313" key="1">
    <source>
        <dbReference type="EMBL" id="MBD2752336.1"/>
    </source>
</evidence>
<reference evidence="1" key="1">
    <citation type="submission" date="2020-09" db="EMBL/GenBank/DDBJ databases">
        <authorList>
            <person name="Kim M.K."/>
        </authorList>
    </citation>
    <scope>NUCLEOTIDE SEQUENCE</scope>
    <source>
        <strain evidence="1">BT704</strain>
    </source>
</reference>
<dbReference type="Proteomes" id="UP000653797">
    <property type="component" value="Unassembled WGS sequence"/>
</dbReference>
<comment type="caution">
    <text evidence="1">The sequence shown here is derived from an EMBL/GenBank/DDBJ whole genome shotgun (WGS) entry which is preliminary data.</text>
</comment>
<gene>
    <name evidence="1" type="ORF">IC230_05495</name>
</gene>
<evidence type="ECO:0000313" key="2">
    <source>
        <dbReference type="Proteomes" id="UP000653797"/>
    </source>
</evidence>
<dbReference type="RefSeq" id="WP_191037983.1">
    <property type="nucleotide sequence ID" value="NZ_JACXAA010000002.1"/>
</dbReference>
<proteinExistence type="predicted"/>
<dbReference type="AlphaFoldDB" id="A0A927GCD0"/>